<feature type="transmembrane region" description="Helical" evidence="6">
    <location>
        <begin position="277"/>
        <end position="310"/>
    </location>
</feature>
<keyword evidence="3 6" id="KW-0812">Transmembrane</keyword>
<feature type="transmembrane region" description="Helical" evidence="6">
    <location>
        <begin position="133"/>
        <end position="155"/>
    </location>
</feature>
<feature type="transmembrane region" description="Helical" evidence="6">
    <location>
        <begin position="21"/>
        <end position="44"/>
    </location>
</feature>
<dbReference type="Pfam" id="PF13520">
    <property type="entry name" value="AA_permease_2"/>
    <property type="match status" value="1"/>
</dbReference>
<dbReference type="GO" id="GO:0005886">
    <property type="term" value="C:plasma membrane"/>
    <property type="evidence" value="ECO:0007669"/>
    <property type="project" value="TreeGrafter"/>
</dbReference>
<organism evidence="8 9">
    <name type="scientific">Ceratopteris richardii</name>
    <name type="common">Triangle waterfern</name>
    <dbReference type="NCBI Taxonomy" id="49495"/>
    <lineage>
        <taxon>Eukaryota</taxon>
        <taxon>Viridiplantae</taxon>
        <taxon>Streptophyta</taxon>
        <taxon>Embryophyta</taxon>
        <taxon>Tracheophyta</taxon>
        <taxon>Polypodiopsida</taxon>
        <taxon>Polypodiidae</taxon>
        <taxon>Polypodiales</taxon>
        <taxon>Pteridineae</taxon>
        <taxon>Pteridaceae</taxon>
        <taxon>Parkerioideae</taxon>
        <taxon>Ceratopteris</taxon>
    </lineage>
</organism>
<dbReference type="InterPro" id="IPR002293">
    <property type="entry name" value="AA/rel_permease1"/>
</dbReference>
<evidence type="ECO:0000256" key="5">
    <source>
        <dbReference type="ARBA" id="ARBA00023136"/>
    </source>
</evidence>
<sequence length="456" mass="48904">MRRVCARKLWSGEFAAFITGANLVLEYVISNAAVARTFTAYFASLLGLSPDTWLLKVPALFSDGFYFLDFPAFAIVCLLTLCISYSTKRSSILNLAITFGHVLLIMVVVIAGIVNGKLKNLVTAGTPDNKAGFLPFGVEGIFDGAAIVYFSFIGFDAVTTMAEEVKSPSRNLPIGIVGSVLTVTVLYASMAAALCMLLPYDKIDARAPFSSALKSMAEWRWLAIIVQLGACLGIVTSLLVAMLGQARYLCAIARSHLIPSWLAKVDDKSSTPLRSSIVLGIVTGMCALIVDTSVLLDLISIGTLFVFYMVSNALIFKRYVRRGVTNAAPTTAFLVAVTILSVAFLGFWRTGSCRFCHAVELSCCGVALLASTSAFSLLVPEVASSSRWQAPGMPWLAVLSIFVNVVLAGSLGPKAFLRFAAWSVMAVLFYVAYGVHSAHDAEEACERVPPVRSNGC</sequence>
<feature type="transmembrane region" description="Helical" evidence="6">
    <location>
        <begin position="64"/>
        <end position="85"/>
    </location>
</feature>
<gene>
    <name evidence="8" type="ORF">KP509_08G046600</name>
</gene>
<feature type="transmembrane region" description="Helical" evidence="6">
    <location>
        <begin position="176"/>
        <end position="199"/>
    </location>
</feature>
<feature type="transmembrane region" description="Helical" evidence="6">
    <location>
        <begin position="355"/>
        <end position="378"/>
    </location>
</feature>
<dbReference type="GO" id="GO:0015171">
    <property type="term" value="F:amino acid transmembrane transporter activity"/>
    <property type="evidence" value="ECO:0007669"/>
    <property type="project" value="TreeGrafter"/>
</dbReference>
<name>A0A8T2UG33_CERRI</name>
<protein>
    <recommendedName>
        <fullName evidence="7">Cationic amino acid transporter C-terminal domain-containing protein</fullName>
    </recommendedName>
</protein>
<dbReference type="InterPro" id="IPR029485">
    <property type="entry name" value="CAT_C"/>
</dbReference>
<feature type="transmembrane region" description="Helical" evidence="6">
    <location>
        <begin position="219"/>
        <end position="244"/>
    </location>
</feature>
<dbReference type="Pfam" id="PF13906">
    <property type="entry name" value="AA_permease_C"/>
    <property type="match status" value="1"/>
</dbReference>
<reference evidence="8" key="1">
    <citation type="submission" date="2021-08" db="EMBL/GenBank/DDBJ databases">
        <title>WGS assembly of Ceratopteris richardii.</title>
        <authorList>
            <person name="Marchant D.B."/>
            <person name="Chen G."/>
            <person name="Jenkins J."/>
            <person name="Shu S."/>
            <person name="Leebens-Mack J."/>
            <person name="Grimwood J."/>
            <person name="Schmutz J."/>
            <person name="Soltis P."/>
            <person name="Soltis D."/>
            <person name="Chen Z.-H."/>
        </authorList>
    </citation>
    <scope>NUCLEOTIDE SEQUENCE</scope>
    <source>
        <strain evidence="8">Whitten #5841</strain>
        <tissue evidence="8">Leaf</tissue>
    </source>
</reference>
<dbReference type="Gene3D" id="1.20.1740.10">
    <property type="entry name" value="Amino acid/polyamine transporter I"/>
    <property type="match status" value="1"/>
</dbReference>
<evidence type="ECO:0000256" key="4">
    <source>
        <dbReference type="ARBA" id="ARBA00022989"/>
    </source>
</evidence>
<dbReference type="EMBL" id="CM035413">
    <property type="protein sequence ID" value="KAH7431399.1"/>
    <property type="molecule type" value="Genomic_DNA"/>
</dbReference>
<dbReference type="AlphaFoldDB" id="A0A8T2UG33"/>
<evidence type="ECO:0000256" key="1">
    <source>
        <dbReference type="ARBA" id="ARBA00004141"/>
    </source>
</evidence>
<dbReference type="PANTHER" id="PTHR43243">
    <property type="entry name" value="INNER MEMBRANE TRANSPORTER YGJI-RELATED"/>
    <property type="match status" value="1"/>
</dbReference>
<evidence type="ECO:0000256" key="3">
    <source>
        <dbReference type="ARBA" id="ARBA00022692"/>
    </source>
</evidence>
<accession>A0A8T2UG33</accession>
<feature type="transmembrane region" description="Helical" evidence="6">
    <location>
        <begin position="92"/>
        <end position="113"/>
    </location>
</feature>
<comment type="similarity">
    <text evidence="2">Belongs to the amino acid-polyamine-organocation (APC) superfamily. Cationic amino acid transporter (CAT) (TC 2.A.3.3) family.</text>
</comment>
<evidence type="ECO:0000313" key="9">
    <source>
        <dbReference type="Proteomes" id="UP000825935"/>
    </source>
</evidence>
<evidence type="ECO:0000256" key="2">
    <source>
        <dbReference type="ARBA" id="ARBA00008572"/>
    </source>
</evidence>
<evidence type="ECO:0000313" key="8">
    <source>
        <dbReference type="EMBL" id="KAH7431399.1"/>
    </source>
</evidence>
<dbReference type="Proteomes" id="UP000825935">
    <property type="component" value="Chromosome 8"/>
</dbReference>
<keyword evidence="4 6" id="KW-1133">Transmembrane helix</keyword>
<evidence type="ECO:0000259" key="7">
    <source>
        <dbReference type="Pfam" id="PF13906"/>
    </source>
</evidence>
<dbReference type="PANTHER" id="PTHR43243:SF41">
    <property type="entry name" value="CATIONIC AMINO ACID TRANSPORTER 7, CHLOROPLASTIC"/>
    <property type="match status" value="1"/>
</dbReference>
<dbReference type="OrthoDB" id="3900342at2759"/>
<proteinExistence type="inferred from homology"/>
<evidence type="ECO:0000256" key="6">
    <source>
        <dbReference type="SAM" id="Phobius"/>
    </source>
</evidence>
<keyword evidence="5 6" id="KW-0472">Membrane</keyword>
<dbReference type="OMA" id="MAGSTIC"/>
<feature type="transmembrane region" description="Helical" evidence="6">
    <location>
        <begin position="330"/>
        <end position="348"/>
    </location>
</feature>
<comment type="caution">
    <text evidence="8">The sequence shown here is derived from an EMBL/GenBank/DDBJ whole genome shotgun (WGS) entry which is preliminary data.</text>
</comment>
<comment type="subcellular location">
    <subcellularLocation>
        <location evidence="1">Membrane</location>
        <topology evidence="1">Multi-pass membrane protein</topology>
    </subcellularLocation>
</comment>
<feature type="transmembrane region" description="Helical" evidence="6">
    <location>
        <begin position="415"/>
        <end position="433"/>
    </location>
</feature>
<keyword evidence="9" id="KW-1185">Reference proteome</keyword>
<feature type="transmembrane region" description="Helical" evidence="6">
    <location>
        <begin position="390"/>
        <end position="408"/>
    </location>
</feature>
<feature type="domain" description="Cationic amino acid transporter C-terminal" evidence="7">
    <location>
        <begin position="388"/>
        <end position="437"/>
    </location>
</feature>